<evidence type="ECO:0000313" key="9">
    <source>
        <dbReference type="EMBL" id="KAA0175753.1"/>
    </source>
</evidence>
<dbReference type="EMBL" id="VLTM01000038">
    <property type="protein sequence ID" value="KAA0161110.1"/>
    <property type="molecule type" value="Genomic_DNA"/>
</dbReference>
<proteinExistence type="inferred from homology"/>
<gene>
    <name evidence="5" type="ORF">CROE0942_LOCUS3868</name>
    <name evidence="9" type="ORF">FNF27_02839</name>
    <name evidence="8" type="ORF">FNF28_01149</name>
    <name evidence="6" type="ORF">FNF29_03214</name>
    <name evidence="7" type="ORF">FNF31_03951</name>
</gene>
<dbReference type="InterPro" id="IPR050115">
    <property type="entry name" value="Proteasome_alpha"/>
</dbReference>
<dbReference type="EMBL" id="VLTN01000016">
    <property type="protein sequence ID" value="KAA0153397.1"/>
    <property type="molecule type" value="Genomic_DNA"/>
</dbReference>
<dbReference type="InterPro" id="IPR023332">
    <property type="entry name" value="Proteasome_alpha-type"/>
</dbReference>
<dbReference type="InterPro" id="IPR000426">
    <property type="entry name" value="Proteasome_asu_N"/>
</dbReference>
<evidence type="ECO:0000259" key="4">
    <source>
        <dbReference type="SMART" id="SM00948"/>
    </source>
</evidence>
<name>A0A5A8CLJ6_CAFRO</name>
<keyword evidence="1 2" id="KW-0647">Proteasome</keyword>
<accession>A0A5A8CLJ6</accession>
<dbReference type="OMA" id="RVSMYMH"/>
<evidence type="ECO:0000256" key="1">
    <source>
        <dbReference type="ARBA" id="ARBA00022942"/>
    </source>
</evidence>
<evidence type="ECO:0000313" key="6">
    <source>
        <dbReference type="EMBL" id="KAA0153397.1"/>
    </source>
</evidence>
<evidence type="ECO:0000313" key="11">
    <source>
        <dbReference type="Proteomes" id="UP000323011"/>
    </source>
</evidence>
<dbReference type="Proteomes" id="UP000324907">
    <property type="component" value="Unassembled WGS sequence"/>
</dbReference>
<organism evidence="6 11">
    <name type="scientific">Cafeteria roenbergensis</name>
    <name type="common">Marine flagellate</name>
    <dbReference type="NCBI Taxonomy" id="33653"/>
    <lineage>
        <taxon>Eukaryota</taxon>
        <taxon>Sar</taxon>
        <taxon>Stramenopiles</taxon>
        <taxon>Bigyra</taxon>
        <taxon>Opalozoa</taxon>
        <taxon>Bicosoecida</taxon>
        <taxon>Cafeteriaceae</taxon>
        <taxon>Cafeteria</taxon>
    </lineage>
</organism>
<dbReference type="PANTHER" id="PTHR11599">
    <property type="entry name" value="PROTEASOME SUBUNIT ALPHA/BETA"/>
    <property type="match status" value="1"/>
</dbReference>
<keyword evidence="11" id="KW-1185">Reference proteome</keyword>
<dbReference type="InterPro" id="IPR001353">
    <property type="entry name" value="Proteasome_sua/b"/>
</dbReference>
<evidence type="ECO:0000313" key="5">
    <source>
        <dbReference type="EMBL" id="CAD8559532.1"/>
    </source>
</evidence>
<dbReference type="EMBL" id="VLTL01000010">
    <property type="protein sequence ID" value="KAA0170876.1"/>
    <property type="molecule type" value="Genomic_DNA"/>
</dbReference>
<evidence type="ECO:0000313" key="8">
    <source>
        <dbReference type="EMBL" id="KAA0170876.1"/>
    </source>
</evidence>
<dbReference type="PROSITE" id="PS51475">
    <property type="entry name" value="PROTEASOME_ALPHA_2"/>
    <property type="match status" value="1"/>
</dbReference>
<evidence type="ECO:0000313" key="12">
    <source>
        <dbReference type="Proteomes" id="UP000324907"/>
    </source>
</evidence>
<dbReference type="SMART" id="SM00948">
    <property type="entry name" value="Proteasome_A_N"/>
    <property type="match status" value="1"/>
</dbReference>
<dbReference type="Gene3D" id="3.60.20.10">
    <property type="entry name" value="Glutamine Phosphoribosylpyrophosphate, subunit 1, domain 1"/>
    <property type="match status" value="1"/>
</dbReference>
<dbReference type="InterPro" id="IPR029055">
    <property type="entry name" value="Ntn_hydrolases_N"/>
</dbReference>
<dbReference type="GO" id="GO:0019773">
    <property type="term" value="C:proteasome core complex, alpha-subunit complex"/>
    <property type="evidence" value="ECO:0007669"/>
    <property type="project" value="UniProtKB-UniRule"/>
</dbReference>
<feature type="compositionally biased region" description="Low complexity" evidence="3">
    <location>
        <begin position="243"/>
        <end position="260"/>
    </location>
</feature>
<dbReference type="GO" id="GO:0006511">
    <property type="term" value="P:ubiquitin-dependent protein catabolic process"/>
    <property type="evidence" value="ECO:0007669"/>
    <property type="project" value="InterPro"/>
</dbReference>
<dbReference type="Proteomes" id="UP000323011">
    <property type="component" value="Unassembled WGS sequence"/>
</dbReference>
<dbReference type="Proteomes" id="UP000322899">
    <property type="component" value="Unassembled WGS sequence"/>
</dbReference>
<dbReference type="EMBL" id="VLTO01000012">
    <property type="protein sequence ID" value="KAA0175753.1"/>
    <property type="molecule type" value="Genomic_DNA"/>
</dbReference>
<evidence type="ECO:0000313" key="13">
    <source>
        <dbReference type="Proteomes" id="UP000325113"/>
    </source>
</evidence>
<sequence>MAAGYDYATNVISSEGKVYQLEYAAKAVESSGTTVGVQCKDGVILASEKLMMSKMLVDSTCKVVHKVDDQIGVAYSGIGPDGKSIVGLAQNIAHKYKQNYGERIAPGVLAQQLGDILYAYTSYAAYRPFGAHALVCGYDEDHKESQLYLCELDGTVTRYWGTAVGKGARSARTEIQKLKLTEKTCAEALPLLAKILHTVHDPSKDKPFVLEAGWATDATKGTFSRVPKDVLAAADAEGKAASEADGAAHGGAAAAAAGDA</sequence>
<evidence type="ECO:0000256" key="3">
    <source>
        <dbReference type="SAM" id="MobiDB-lite"/>
    </source>
</evidence>
<reference evidence="10 11" key="1">
    <citation type="submission" date="2019-07" db="EMBL/GenBank/DDBJ databases">
        <title>Genomes of Cafeteria roenbergensis.</title>
        <authorList>
            <person name="Fischer M.G."/>
            <person name="Hackl T."/>
            <person name="Roman M."/>
        </authorList>
    </citation>
    <scope>NUCLEOTIDE SEQUENCE [LARGE SCALE GENOMIC DNA]</scope>
    <source>
        <strain evidence="6 11">BVI</strain>
        <strain evidence="7 13">Cflag</strain>
        <strain evidence="9 10">E4-10P</strain>
        <strain evidence="8 12">RCC970-E3</strain>
    </source>
</reference>
<evidence type="ECO:0000313" key="10">
    <source>
        <dbReference type="Proteomes" id="UP000322899"/>
    </source>
</evidence>
<dbReference type="AlphaFoldDB" id="A0A5A8CLJ6"/>
<dbReference type="SUPFAM" id="SSF56235">
    <property type="entry name" value="N-terminal nucleophile aminohydrolases (Ntn hydrolases)"/>
    <property type="match status" value="1"/>
</dbReference>
<dbReference type="EMBL" id="HBET01005848">
    <property type="protein sequence ID" value="CAD8559532.1"/>
    <property type="molecule type" value="Transcribed_RNA"/>
</dbReference>
<feature type="region of interest" description="Disordered" evidence="3">
    <location>
        <begin position="241"/>
        <end position="260"/>
    </location>
</feature>
<protein>
    <recommendedName>
        <fullName evidence="4">Proteasome alpha-type subunits domain-containing protein</fullName>
    </recommendedName>
</protein>
<comment type="similarity">
    <text evidence="2">Belongs to the peptidase T1A family.</text>
</comment>
<dbReference type="OrthoDB" id="431557at2759"/>
<reference evidence="5" key="2">
    <citation type="submission" date="2021-01" db="EMBL/GenBank/DDBJ databases">
        <authorList>
            <person name="Corre E."/>
            <person name="Pelletier E."/>
            <person name="Niang G."/>
            <person name="Scheremetjew M."/>
            <person name="Finn R."/>
            <person name="Kale V."/>
            <person name="Holt S."/>
            <person name="Cochrane G."/>
            <person name="Meng A."/>
            <person name="Brown T."/>
            <person name="Cohen L."/>
        </authorList>
    </citation>
    <scope>NUCLEOTIDE SEQUENCE</scope>
    <source>
        <strain evidence="5">E4-10</strain>
    </source>
</reference>
<feature type="domain" description="Proteasome alpha-type subunits" evidence="4">
    <location>
        <begin position="5"/>
        <end position="27"/>
    </location>
</feature>
<evidence type="ECO:0000256" key="2">
    <source>
        <dbReference type="PROSITE-ProRule" id="PRU00808"/>
    </source>
</evidence>
<evidence type="ECO:0000313" key="7">
    <source>
        <dbReference type="EMBL" id="KAA0161110.1"/>
    </source>
</evidence>
<dbReference type="Proteomes" id="UP000325113">
    <property type="component" value="Unassembled WGS sequence"/>
</dbReference>
<dbReference type="Pfam" id="PF00227">
    <property type="entry name" value="Proteasome"/>
    <property type="match status" value="1"/>
</dbReference>